<dbReference type="InterPro" id="IPR008947">
    <property type="entry name" value="PLipase_C/P1_nuclease_dom_sf"/>
</dbReference>
<dbReference type="CDD" id="cd10981">
    <property type="entry name" value="ZnPC_S1P1"/>
    <property type="match status" value="1"/>
</dbReference>
<proteinExistence type="predicted"/>
<dbReference type="GO" id="GO:0016788">
    <property type="term" value="F:hydrolase activity, acting on ester bonds"/>
    <property type="evidence" value="ECO:0007669"/>
    <property type="project" value="InterPro"/>
</dbReference>
<accession>A0A6I6GT25</accession>
<dbReference type="EMBL" id="CP046566">
    <property type="protein sequence ID" value="QGW30112.1"/>
    <property type="molecule type" value="Genomic_DNA"/>
</dbReference>
<keyword evidence="2" id="KW-1185">Reference proteome</keyword>
<dbReference type="Gene3D" id="1.10.575.10">
    <property type="entry name" value="P1 Nuclease"/>
    <property type="match status" value="1"/>
</dbReference>
<gene>
    <name evidence="1" type="ORF">GLV81_17905</name>
</gene>
<name>A0A6I6GT25_9BACT</name>
<evidence type="ECO:0000313" key="2">
    <source>
        <dbReference type="Proteomes" id="UP000426027"/>
    </source>
</evidence>
<evidence type="ECO:0000313" key="1">
    <source>
        <dbReference type="EMBL" id="QGW30112.1"/>
    </source>
</evidence>
<sequence length="317" mass="36760">MLLLCLLSLQQQAFCWGFFGHRKINFQAVFSLPPEMIGFYKTHIDFITEHAVDPDKRRYAIPEEAPRHYIDIDHYGEYPYKELPRKWTDAVAKFSEDTLLTYGIVPWWVQTMKLRLTDAFKEKNQVKILKLSAEIAHYISDAHVPLHACHNHNGQYSNQYGIHGFWESRVPELFAEAQYDFFIGKAMYIQNPGQFIWDRVLESGAAADTVLKMEALLTRNMKPDEKYAFEERSGKIIRQYSTAFSAAYQQALDGMIERRMRQSILATASFWYTAWVDAGQPDLKSLTNKNFTPEDLKEFEALNTGWQTGKALGKICD</sequence>
<organism evidence="1 2">
    <name type="scientific">Phnomibacter ginsenosidimutans</name>
    <dbReference type="NCBI Taxonomy" id="2676868"/>
    <lineage>
        <taxon>Bacteria</taxon>
        <taxon>Pseudomonadati</taxon>
        <taxon>Bacteroidota</taxon>
        <taxon>Chitinophagia</taxon>
        <taxon>Chitinophagales</taxon>
        <taxon>Chitinophagaceae</taxon>
        <taxon>Phnomibacter</taxon>
    </lineage>
</organism>
<dbReference type="KEGG" id="fls:GLV81_17905"/>
<reference evidence="1 2" key="1">
    <citation type="submission" date="2019-11" db="EMBL/GenBank/DDBJ databases">
        <authorList>
            <person name="Im W.T."/>
        </authorList>
    </citation>
    <scope>NUCLEOTIDE SEQUENCE [LARGE SCALE GENOMIC DNA]</scope>
    <source>
        <strain evidence="1 2">SB-02</strain>
    </source>
</reference>
<protein>
    <submittedName>
        <fullName evidence="1">S1/P1 Nuclease</fullName>
    </submittedName>
</protein>
<dbReference type="SUPFAM" id="SSF48537">
    <property type="entry name" value="Phospholipase C/P1 nuclease"/>
    <property type="match status" value="1"/>
</dbReference>
<dbReference type="Proteomes" id="UP000426027">
    <property type="component" value="Chromosome"/>
</dbReference>
<dbReference type="AlphaFoldDB" id="A0A6I6GT25"/>